<accession>F7NQ29</accession>
<dbReference type="Pfam" id="PF19842">
    <property type="entry name" value="YqeC"/>
    <property type="match status" value="1"/>
</dbReference>
<dbReference type="Proteomes" id="UP000003240">
    <property type="component" value="Unassembled WGS sequence"/>
</dbReference>
<dbReference type="InterPro" id="IPR017587">
    <property type="entry name" value="YqeC"/>
</dbReference>
<evidence type="ECO:0008006" key="3">
    <source>
        <dbReference type="Google" id="ProtNLM"/>
    </source>
</evidence>
<dbReference type="NCBIfam" id="TIGR03172">
    <property type="entry name" value="selenium cofactor biosynthesis protein YqeC"/>
    <property type="match status" value="1"/>
</dbReference>
<dbReference type="EMBL" id="AFGF01000280">
    <property type="protein sequence ID" value="EGO61788.1"/>
    <property type="molecule type" value="Genomic_DNA"/>
</dbReference>
<gene>
    <name evidence="1" type="ORF">ALO_21149</name>
</gene>
<name>F7NQ29_9FIRM</name>
<organism evidence="1 2">
    <name type="scientific">Acetonema longum DSM 6540</name>
    <dbReference type="NCBI Taxonomy" id="1009370"/>
    <lineage>
        <taxon>Bacteria</taxon>
        <taxon>Bacillati</taxon>
        <taxon>Bacillota</taxon>
        <taxon>Negativicutes</taxon>
        <taxon>Acetonemataceae</taxon>
        <taxon>Acetonema</taxon>
    </lineage>
</organism>
<protein>
    <recommendedName>
        <fullName evidence="3">Selenium-dependent hydroxylase accessory protein YqeC</fullName>
    </recommendedName>
</protein>
<dbReference type="AlphaFoldDB" id="F7NQ29"/>
<reference evidence="1 2" key="1">
    <citation type="journal article" date="2011" name="EMBO J.">
        <title>Structural diversity of bacterial flagellar motors.</title>
        <authorList>
            <person name="Chen S."/>
            <person name="Beeby M."/>
            <person name="Murphy G.E."/>
            <person name="Leadbetter J.R."/>
            <person name="Hendrixson D.R."/>
            <person name="Briegel A."/>
            <person name="Li Z."/>
            <person name="Shi J."/>
            <person name="Tocheva E.I."/>
            <person name="Muller A."/>
            <person name="Dobro M.J."/>
            <person name="Jensen G.J."/>
        </authorList>
    </citation>
    <scope>NUCLEOTIDE SEQUENCE [LARGE SCALE GENOMIC DNA]</scope>
    <source>
        <strain evidence="1 2">DSM 6540</strain>
    </source>
</reference>
<sequence>MDQTRRLWTALVRDWRCRTIALIGGGGKTSLMYYLLAVLGDQNLPVIATTTTKLWLPAREGPSLVYAADYAACQAAAAGMMTKSQALILAREPDRQDHRKIAGVPPEWLDSLQQEFPDLICLVEADGSAGKSLKGHLPHEPVIPAGSDLVIPVIGIDCIGQSIQTAAHRPERLAEILQVAAAGPVSVESLLAILFHPAGYLAKAPAAARILPCINKVETPENIRQCRELTRAILHYGGDRRLVGVMAGSLRQNHFWYCSAACAQ</sequence>
<keyword evidence="2" id="KW-1185">Reference proteome</keyword>
<comment type="caution">
    <text evidence="1">The sequence shown here is derived from an EMBL/GenBank/DDBJ whole genome shotgun (WGS) entry which is preliminary data.</text>
</comment>
<proteinExistence type="predicted"/>
<dbReference type="eggNOG" id="COG1192">
    <property type="taxonomic scope" value="Bacteria"/>
</dbReference>
<dbReference type="RefSeq" id="WP_004099878.1">
    <property type="nucleotide sequence ID" value="NZ_AFGF01000280.1"/>
</dbReference>
<evidence type="ECO:0000313" key="1">
    <source>
        <dbReference type="EMBL" id="EGO61788.1"/>
    </source>
</evidence>
<evidence type="ECO:0000313" key="2">
    <source>
        <dbReference type="Proteomes" id="UP000003240"/>
    </source>
</evidence>
<dbReference type="STRING" id="1009370.ALO_21149"/>